<evidence type="ECO:0000313" key="1">
    <source>
        <dbReference type="EMBL" id="GAE35883.1"/>
    </source>
</evidence>
<dbReference type="AlphaFoldDB" id="W4QW70"/>
<name>W4QW70_HALA3</name>
<keyword evidence="2" id="KW-1185">Reference proteome</keyword>
<proteinExistence type="predicted"/>
<organism evidence="1 2">
    <name type="scientific">Halalkalibacter akibai (strain ATCC 43226 / DSM 21942 / CIP 109018 / JCM 9157 / 1139)</name>
    <name type="common">Bacillus akibai</name>
    <dbReference type="NCBI Taxonomy" id="1236973"/>
    <lineage>
        <taxon>Bacteria</taxon>
        <taxon>Bacillati</taxon>
        <taxon>Bacillota</taxon>
        <taxon>Bacilli</taxon>
        <taxon>Bacillales</taxon>
        <taxon>Bacillaceae</taxon>
        <taxon>Halalkalibacter</taxon>
    </lineage>
</organism>
<protein>
    <submittedName>
        <fullName evidence="1">Uncharacterized protein</fullName>
    </submittedName>
</protein>
<accession>W4QW70</accession>
<reference evidence="1 2" key="1">
    <citation type="journal article" date="2014" name="Genome Announc.">
        <title>Draft Genome Sequences of Three Alkaliphilic Bacillus Strains, Bacillus wakoensis JCM 9140T, Bacillus akibai JCM 9157T, and Bacillus hemicellulosilyticus JCM 9152T.</title>
        <authorList>
            <person name="Yuki M."/>
            <person name="Oshima K."/>
            <person name="Suda W."/>
            <person name="Oshida Y."/>
            <person name="Kitamura K."/>
            <person name="Iida T."/>
            <person name="Hattori M."/>
            <person name="Ohkuma M."/>
        </authorList>
    </citation>
    <scope>NUCLEOTIDE SEQUENCE [LARGE SCALE GENOMIC DNA]</scope>
    <source>
        <strain evidence="1 2">JCM 9157</strain>
    </source>
</reference>
<gene>
    <name evidence="1" type="ORF">JCM9157_3020</name>
</gene>
<comment type="caution">
    <text evidence="1">The sequence shown here is derived from an EMBL/GenBank/DDBJ whole genome shotgun (WGS) entry which is preliminary data.</text>
</comment>
<dbReference type="RefSeq" id="WP_235715005.1">
    <property type="nucleotide sequence ID" value="NZ_BAUV01000024.1"/>
</dbReference>
<dbReference type="STRING" id="1236973.JCM9157_3020"/>
<evidence type="ECO:0000313" key="2">
    <source>
        <dbReference type="Proteomes" id="UP000018896"/>
    </source>
</evidence>
<sequence length="69" mass="8009">MMIEQINVNTELFQWLNKKTDLNSSQVDLVDGFIFMLKKINHHKSIRLVDDKKLHLGFGARTIGHSVMN</sequence>
<dbReference type="Proteomes" id="UP000018896">
    <property type="component" value="Unassembled WGS sequence"/>
</dbReference>
<dbReference type="EMBL" id="BAUV01000024">
    <property type="protein sequence ID" value="GAE35883.1"/>
    <property type="molecule type" value="Genomic_DNA"/>
</dbReference>